<dbReference type="InterPro" id="IPR001296">
    <property type="entry name" value="Glyco_trans_1"/>
</dbReference>
<evidence type="ECO:0000259" key="2">
    <source>
        <dbReference type="Pfam" id="PF13439"/>
    </source>
</evidence>
<dbReference type="SUPFAM" id="SSF53756">
    <property type="entry name" value="UDP-Glycosyltransferase/glycogen phosphorylase"/>
    <property type="match status" value="1"/>
</dbReference>
<name>A0A2W7QMV0_9BACT</name>
<reference evidence="3 5" key="1">
    <citation type="submission" date="2018-06" db="EMBL/GenBank/DDBJ databases">
        <title>Genomic Encyclopedia of Archaeal and Bacterial Type Strains, Phase II (KMG-II): from individual species to whole genera.</title>
        <authorList>
            <person name="Goeker M."/>
        </authorList>
    </citation>
    <scope>NUCLEOTIDE SEQUENCE [LARGE SCALE GENOMIC DNA]</scope>
    <source>
        <strain evidence="3 5">DSM 22686</strain>
    </source>
</reference>
<evidence type="ECO:0000313" key="3">
    <source>
        <dbReference type="EMBL" id="PZX49808.1"/>
    </source>
</evidence>
<protein>
    <submittedName>
        <fullName evidence="4">Glycosyltransferase family 4 protein</fullName>
    </submittedName>
    <submittedName>
        <fullName evidence="3">Glycosyltransferase involved in cell wall biosynthesis</fullName>
    </submittedName>
</protein>
<dbReference type="AlphaFoldDB" id="A0A2W7QMV0"/>
<gene>
    <name evidence="4" type="ORF">ESW18_20295</name>
    <name evidence="3" type="ORF">LV84_04200</name>
</gene>
<keyword evidence="3" id="KW-0808">Transferase</keyword>
<dbReference type="InterPro" id="IPR028098">
    <property type="entry name" value="Glyco_trans_4-like_N"/>
</dbReference>
<sequence length="364" mass="40460">MKILQLIQKPQLRGAEVFAAQLSDQLIQRGHELMLVSLFDGTATLPFAGKQFCIAANSAKRFWDFTAWKKLATLIEEFQPDIIQANAGDTLKYAVSSKLAFGWKAKLVFRNANLISAFHKSIFQKRYNRFLMRQVDGVASVSELCKADFLITFDFPKTKIATLPIGVNSPEVKPTLPEDIAQVLEGSLFLIHIGSFVPEKNHEGLIRIFKHIQLVYPDVKLLLVGEGKLKKQLEEVHSTDPSIVFAGIRTDVPAILPFAKALLLPSLIEGLPGVILEAMINGVPVVAYDVGGISEVIISGETGYLISVKKEEMFIRAVEEILEGKTLELNGMIDSAKKQILETYSLPTITSKFEAFYQQLLELK</sequence>
<dbReference type="EMBL" id="VORV01000025">
    <property type="protein sequence ID" value="TXD75472.1"/>
    <property type="molecule type" value="Genomic_DNA"/>
</dbReference>
<feature type="domain" description="Glycosyltransferase subfamily 4-like N-terminal" evidence="2">
    <location>
        <begin position="14"/>
        <end position="168"/>
    </location>
</feature>
<proteinExistence type="predicted"/>
<dbReference type="EMBL" id="QKZU01000027">
    <property type="protein sequence ID" value="PZX49808.1"/>
    <property type="molecule type" value="Genomic_DNA"/>
</dbReference>
<dbReference type="Gene3D" id="3.40.50.2000">
    <property type="entry name" value="Glycogen Phosphorylase B"/>
    <property type="match status" value="2"/>
</dbReference>
<accession>A0A2W7QMV0</accession>
<dbReference type="Pfam" id="PF00534">
    <property type="entry name" value="Glycos_transf_1"/>
    <property type="match status" value="1"/>
</dbReference>
<dbReference type="Proteomes" id="UP000321927">
    <property type="component" value="Unassembled WGS sequence"/>
</dbReference>
<evidence type="ECO:0000259" key="1">
    <source>
        <dbReference type="Pfam" id="PF00534"/>
    </source>
</evidence>
<evidence type="ECO:0000313" key="4">
    <source>
        <dbReference type="EMBL" id="TXD75472.1"/>
    </source>
</evidence>
<dbReference type="Proteomes" id="UP000249115">
    <property type="component" value="Unassembled WGS sequence"/>
</dbReference>
<reference evidence="4 6" key="2">
    <citation type="submission" date="2019-08" db="EMBL/GenBank/DDBJ databases">
        <title>Genome of Algoriphagus ratkowskyi IC026.</title>
        <authorList>
            <person name="Bowman J.P."/>
        </authorList>
    </citation>
    <scope>NUCLEOTIDE SEQUENCE [LARGE SCALE GENOMIC DNA]</scope>
    <source>
        <strain evidence="4 6">IC026</strain>
    </source>
</reference>
<dbReference type="Pfam" id="PF13439">
    <property type="entry name" value="Glyco_transf_4"/>
    <property type="match status" value="1"/>
</dbReference>
<dbReference type="PANTHER" id="PTHR45947">
    <property type="entry name" value="SULFOQUINOVOSYL TRANSFERASE SQD2"/>
    <property type="match status" value="1"/>
</dbReference>
<feature type="domain" description="Glycosyl transferase family 1" evidence="1">
    <location>
        <begin position="185"/>
        <end position="337"/>
    </location>
</feature>
<organism evidence="3 5">
    <name type="scientific">Algoriphagus ratkowskyi</name>
    <dbReference type="NCBI Taxonomy" id="57028"/>
    <lineage>
        <taxon>Bacteria</taxon>
        <taxon>Pseudomonadati</taxon>
        <taxon>Bacteroidota</taxon>
        <taxon>Cytophagia</taxon>
        <taxon>Cytophagales</taxon>
        <taxon>Cyclobacteriaceae</taxon>
        <taxon>Algoriphagus</taxon>
    </lineage>
</organism>
<dbReference type="PANTHER" id="PTHR45947:SF3">
    <property type="entry name" value="SULFOQUINOVOSYL TRANSFERASE SQD2"/>
    <property type="match status" value="1"/>
</dbReference>
<evidence type="ECO:0000313" key="6">
    <source>
        <dbReference type="Proteomes" id="UP000321927"/>
    </source>
</evidence>
<dbReference type="InterPro" id="IPR050194">
    <property type="entry name" value="Glycosyltransferase_grp1"/>
</dbReference>
<dbReference type="GO" id="GO:0016757">
    <property type="term" value="F:glycosyltransferase activity"/>
    <property type="evidence" value="ECO:0007669"/>
    <property type="project" value="InterPro"/>
</dbReference>
<dbReference type="CDD" id="cd03801">
    <property type="entry name" value="GT4_PimA-like"/>
    <property type="match status" value="1"/>
</dbReference>
<keyword evidence="6" id="KW-1185">Reference proteome</keyword>
<evidence type="ECO:0000313" key="5">
    <source>
        <dbReference type="Proteomes" id="UP000249115"/>
    </source>
</evidence>
<dbReference type="OrthoDB" id="1522162at2"/>
<comment type="caution">
    <text evidence="3">The sequence shown here is derived from an EMBL/GenBank/DDBJ whole genome shotgun (WGS) entry which is preliminary data.</text>
</comment>
<dbReference type="RefSeq" id="WP_086503359.1">
    <property type="nucleotide sequence ID" value="NZ_MSSV01000036.1"/>
</dbReference>